<dbReference type="Gene3D" id="1.10.10.2220">
    <property type="match status" value="1"/>
</dbReference>
<comment type="function">
    <text evidence="3">DNA-dependent ATPase and ATP-dependent 5'-3' DNA helicase. Has no activity on blunt DNA or DNA with 3'-overhangs, requires at least 10 bases of 5'-ssDNA for helicase activity.</text>
</comment>
<keyword evidence="1 3" id="KW-0547">Nucleotide-binding</keyword>
<dbReference type="NCBIfam" id="TIGR01448">
    <property type="entry name" value="recD_rel"/>
    <property type="match status" value="1"/>
</dbReference>
<sequence length="812" mass="91853">MNDELIQDQEQYVIGRVKNIFFQNNDNFYKVLLVSVEENNFTWKEHTITVVGNFANIQEDEKYKFTGKLVKHLKYGEQLSARSFEVQMPNTTEGLINYFSSDKFPGIGKKTAEMIVNTLGDNALQLLIQDPERAEHLGLSKRQTETLKAAVEDHNQTDTILIALNNYGFSNNLSAKIFAKYHEKALEVINENPYRLSIEIDGVGFIKADQIAQELGIEADSNLRISGAIIQVLNELCYESGNTYAESKQVIEKAILLLEKGRQVEIVPDQVADEIIKLENQHKIVADQKHIYLKRLYHEEHGIANKIYTICSNQEQKNYDQVKLRKLLTKIEKQLKIQFDEIQEDAIFTAINSRCFLLTGGPGTGKTTIINGIVALFAELNGIDLNKIKQQKDDSQSPILLAAPTGRAAKRMSETTGLPAKTIHRLLGINGHDEDYSENKVDELSGDLLIIDETSMVDTELMDILLGAIPYNMQVIFVGDKDQLPSVGPGQVFADLLASNQIPKKELTKIYRQSKDSSIVELSHHIQEGELPKDFTKQFADRSFIPCHAFQVQHVLEQIIRKWLAKGYKIQDFQVLAPMYKGEAGIDRLNSEIQQIVNPANPKRKEIKVNQQIFRIGDRVLQLVNDPEKNIFNGDIGKIIGIDLKNVKKHVPVDKLIVDFDGNEVSYERKNWNQITLAYCMSIHKSQGGEFPCVVMPMVRQFSRMFARNLLYTGISRAKQKLILLGEQEAFEACVNKVSSNRQTGLKEMLWAVFGVETPEAIDMEKESKIDSETASTDSESYILTEDLIKADQIDPMIGMHGVKPSDFIEAK</sequence>
<evidence type="ECO:0000256" key="3">
    <source>
        <dbReference type="HAMAP-Rule" id="MF_01488"/>
    </source>
</evidence>
<accession>A0A9D1UXN8</accession>
<dbReference type="Pfam" id="PF23139">
    <property type="entry name" value="OB_YrrC"/>
    <property type="match status" value="1"/>
</dbReference>
<dbReference type="Gene3D" id="2.30.30.940">
    <property type="match status" value="1"/>
</dbReference>
<dbReference type="Gene3D" id="3.40.50.300">
    <property type="entry name" value="P-loop containing nucleotide triphosphate hydrolases"/>
    <property type="match status" value="2"/>
</dbReference>
<proteinExistence type="inferred from homology"/>
<feature type="domain" description="UvrD-like helicase C-terminal" evidence="4">
    <location>
        <begin position="677"/>
        <end position="725"/>
    </location>
</feature>
<dbReference type="Pfam" id="PF14490">
    <property type="entry name" value="HHH_RecD2"/>
    <property type="match status" value="1"/>
</dbReference>
<keyword evidence="3" id="KW-0378">Hydrolase</keyword>
<evidence type="ECO:0000259" key="4">
    <source>
        <dbReference type="Pfam" id="PF13538"/>
    </source>
</evidence>
<protein>
    <recommendedName>
        <fullName evidence="3">ATP-dependent RecD2 DNA helicase</fullName>
        <ecNumber evidence="3">5.6.2.3</ecNumber>
    </recommendedName>
    <alternativeName>
        <fullName evidence="3">DNA 5'-3' helicase subunit RecD2</fullName>
    </alternativeName>
</protein>
<evidence type="ECO:0000313" key="9">
    <source>
        <dbReference type="Proteomes" id="UP000823963"/>
    </source>
</evidence>
<feature type="domain" description="ATP-dependent RecD2 DNA helicase OB-fold" evidence="7">
    <location>
        <begin position="11"/>
        <end position="89"/>
    </location>
</feature>
<dbReference type="InterPro" id="IPR041451">
    <property type="entry name" value="RecD2_SH13"/>
</dbReference>
<reference evidence="8" key="2">
    <citation type="submission" date="2021-04" db="EMBL/GenBank/DDBJ databases">
        <authorList>
            <person name="Gilroy R."/>
        </authorList>
    </citation>
    <scope>NUCLEOTIDE SEQUENCE</scope>
    <source>
        <strain evidence="8">6627</strain>
    </source>
</reference>
<dbReference type="InterPro" id="IPR029493">
    <property type="entry name" value="RecD2-like_HHH"/>
</dbReference>
<dbReference type="Pfam" id="PF13245">
    <property type="entry name" value="AAA_19"/>
    <property type="match status" value="1"/>
</dbReference>
<dbReference type="AlphaFoldDB" id="A0A9D1UXN8"/>
<reference evidence="8" key="1">
    <citation type="journal article" date="2021" name="PeerJ">
        <title>Extensive microbial diversity within the chicken gut microbiome revealed by metagenomics and culture.</title>
        <authorList>
            <person name="Gilroy R."/>
            <person name="Ravi A."/>
            <person name="Getino M."/>
            <person name="Pursley I."/>
            <person name="Horton D.L."/>
            <person name="Alikhan N.F."/>
            <person name="Baker D."/>
            <person name="Gharbi K."/>
            <person name="Hall N."/>
            <person name="Watson M."/>
            <person name="Adriaenssens E.M."/>
            <person name="Foster-Nyarko E."/>
            <person name="Jarju S."/>
            <person name="Secka A."/>
            <person name="Antonio M."/>
            <person name="Oren A."/>
            <person name="Chaudhuri R.R."/>
            <person name="La Ragione R."/>
            <person name="Hildebrand F."/>
            <person name="Pallen M.J."/>
        </authorList>
    </citation>
    <scope>NUCLEOTIDE SEQUENCE</scope>
    <source>
        <strain evidence="8">6627</strain>
    </source>
</reference>
<dbReference type="HAMAP" id="MF_01488">
    <property type="entry name" value="RecD2"/>
    <property type="match status" value="1"/>
</dbReference>
<dbReference type="GO" id="GO:0017116">
    <property type="term" value="F:single-stranded DNA helicase activity"/>
    <property type="evidence" value="ECO:0007669"/>
    <property type="project" value="TreeGrafter"/>
</dbReference>
<dbReference type="InterPro" id="IPR027417">
    <property type="entry name" value="P-loop_NTPase"/>
</dbReference>
<evidence type="ECO:0000259" key="6">
    <source>
        <dbReference type="Pfam" id="PF18335"/>
    </source>
</evidence>
<dbReference type="CDD" id="cd18809">
    <property type="entry name" value="SF1_C_RecD"/>
    <property type="match status" value="1"/>
</dbReference>
<dbReference type="GO" id="GO:0009338">
    <property type="term" value="C:exodeoxyribonuclease V complex"/>
    <property type="evidence" value="ECO:0007669"/>
    <property type="project" value="TreeGrafter"/>
</dbReference>
<dbReference type="InterPro" id="IPR006345">
    <property type="entry name" value="RecD2"/>
</dbReference>
<evidence type="ECO:0000259" key="5">
    <source>
        <dbReference type="Pfam" id="PF14490"/>
    </source>
</evidence>
<feature type="domain" description="ATP-dependent RecD2 DNA helicase-like helix-hairpin-helix" evidence="5">
    <location>
        <begin position="154"/>
        <end position="244"/>
    </location>
</feature>
<keyword evidence="2 3" id="KW-0067">ATP-binding</keyword>
<dbReference type="SUPFAM" id="SSF52540">
    <property type="entry name" value="P-loop containing nucleoside triphosphate hydrolases"/>
    <property type="match status" value="1"/>
</dbReference>
<dbReference type="GO" id="GO:0005524">
    <property type="term" value="F:ATP binding"/>
    <property type="evidence" value="ECO:0007669"/>
    <property type="project" value="UniProtKB-UniRule"/>
</dbReference>
<name>A0A9D1UXN8_9LACO</name>
<dbReference type="PANTHER" id="PTHR43788:SF6">
    <property type="entry name" value="DNA HELICASE B"/>
    <property type="match status" value="1"/>
</dbReference>
<dbReference type="GO" id="GO:0003677">
    <property type="term" value="F:DNA binding"/>
    <property type="evidence" value="ECO:0007669"/>
    <property type="project" value="UniProtKB-UniRule"/>
</dbReference>
<dbReference type="Proteomes" id="UP000823963">
    <property type="component" value="Unassembled WGS sequence"/>
</dbReference>
<dbReference type="Pfam" id="PF13538">
    <property type="entry name" value="UvrD_C_2"/>
    <property type="match status" value="1"/>
</dbReference>
<comment type="catalytic activity">
    <reaction evidence="3">
        <text>ATP + H2O = ADP + phosphate + H(+)</text>
        <dbReference type="Rhea" id="RHEA:13065"/>
        <dbReference type="ChEBI" id="CHEBI:15377"/>
        <dbReference type="ChEBI" id="CHEBI:15378"/>
        <dbReference type="ChEBI" id="CHEBI:30616"/>
        <dbReference type="ChEBI" id="CHEBI:43474"/>
        <dbReference type="ChEBI" id="CHEBI:456216"/>
        <dbReference type="EC" id="5.6.2.3"/>
    </reaction>
</comment>
<dbReference type="GO" id="GO:0043139">
    <property type="term" value="F:5'-3' DNA helicase activity"/>
    <property type="evidence" value="ECO:0007669"/>
    <property type="project" value="UniProtKB-UniRule"/>
</dbReference>
<evidence type="ECO:0000313" key="8">
    <source>
        <dbReference type="EMBL" id="HIX02267.1"/>
    </source>
</evidence>
<dbReference type="GO" id="GO:0006310">
    <property type="term" value="P:DNA recombination"/>
    <property type="evidence" value="ECO:0007669"/>
    <property type="project" value="InterPro"/>
</dbReference>
<comment type="caution">
    <text evidence="8">The sequence shown here is derived from an EMBL/GenBank/DDBJ whole genome shotgun (WGS) entry which is preliminary data.</text>
</comment>
<organism evidence="8 9">
    <name type="scientific">Candidatus Ligilactobacillus excrementigallinarum</name>
    <dbReference type="NCBI Taxonomy" id="2838641"/>
    <lineage>
        <taxon>Bacteria</taxon>
        <taxon>Bacillati</taxon>
        <taxon>Bacillota</taxon>
        <taxon>Bacilli</taxon>
        <taxon>Lactobacillales</taxon>
        <taxon>Lactobacillaceae</taxon>
        <taxon>Ligilactobacillus</taxon>
    </lineage>
</organism>
<dbReference type="Pfam" id="PF18335">
    <property type="entry name" value="SH3_13"/>
    <property type="match status" value="1"/>
</dbReference>
<keyword evidence="3" id="KW-0238">DNA-binding</keyword>
<keyword evidence="3" id="KW-0413">Isomerase</keyword>
<feature type="binding site" evidence="3">
    <location>
        <begin position="363"/>
        <end position="367"/>
    </location>
    <ligand>
        <name>ATP</name>
        <dbReference type="ChEBI" id="CHEBI:30616"/>
    </ligand>
</feature>
<feature type="domain" description="ATP-dependent RecD2 DNA helicase SH3" evidence="6">
    <location>
        <begin position="589"/>
        <end position="660"/>
    </location>
</feature>
<dbReference type="PANTHER" id="PTHR43788">
    <property type="entry name" value="DNA2/NAM7 HELICASE FAMILY MEMBER"/>
    <property type="match status" value="1"/>
</dbReference>
<dbReference type="EC" id="5.6.2.3" evidence="3"/>
<gene>
    <name evidence="3" type="primary">recD2</name>
    <name evidence="8" type="ORF">H9861_05885</name>
</gene>
<comment type="similarity">
    <text evidence="3">Belongs to the RecD family. RecD2 subfamily.</text>
</comment>
<dbReference type="CDD" id="cd17933">
    <property type="entry name" value="DEXSc_RecD-like"/>
    <property type="match status" value="1"/>
</dbReference>
<evidence type="ECO:0000259" key="7">
    <source>
        <dbReference type="Pfam" id="PF23139"/>
    </source>
</evidence>
<dbReference type="InterPro" id="IPR050534">
    <property type="entry name" value="Coronavir_polyprotein_1ab"/>
</dbReference>
<dbReference type="GO" id="GO:0016787">
    <property type="term" value="F:hydrolase activity"/>
    <property type="evidence" value="ECO:0007669"/>
    <property type="project" value="UniProtKB-KW"/>
</dbReference>
<dbReference type="InterPro" id="IPR027785">
    <property type="entry name" value="UvrD-like_helicase_C"/>
</dbReference>
<dbReference type="EMBL" id="DXFP01000053">
    <property type="protein sequence ID" value="HIX02267.1"/>
    <property type="molecule type" value="Genomic_DNA"/>
</dbReference>
<evidence type="ECO:0000256" key="1">
    <source>
        <dbReference type="ARBA" id="ARBA00022741"/>
    </source>
</evidence>
<evidence type="ECO:0000256" key="2">
    <source>
        <dbReference type="ARBA" id="ARBA00022840"/>
    </source>
</evidence>
<dbReference type="InterPro" id="IPR055446">
    <property type="entry name" value="RecD2_N_OB"/>
</dbReference>
<keyword evidence="3 8" id="KW-0347">Helicase</keyword>